<feature type="transmembrane region" description="Helical" evidence="16">
    <location>
        <begin position="82"/>
        <end position="106"/>
    </location>
</feature>
<evidence type="ECO:0000256" key="4">
    <source>
        <dbReference type="ARBA" id="ARBA00011909"/>
    </source>
</evidence>
<feature type="domain" description="PTS EIIB type-2" evidence="17">
    <location>
        <begin position="488"/>
        <end position="575"/>
    </location>
</feature>
<dbReference type="InterPro" id="IPR003501">
    <property type="entry name" value="PTS_EIIB_2/3"/>
</dbReference>
<keyword evidence="10" id="KW-0808">Transferase</keyword>
<dbReference type="Pfam" id="PF02302">
    <property type="entry name" value="PTS_IIB"/>
    <property type="match status" value="2"/>
</dbReference>
<dbReference type="InterPro" id="IPR003352">
    <property type="entry name" value="PTS_EIIC"/>
</dbReference>
<keyword evidence="8" id="KW-0597">Phosphoprotein</keyword>
<dbReference type="RefSeq" id="WP_306981234.1">
    <property type="nucleotide sequence ID" value="NZ_JAUSUA010000002.1"/>
</dbReference>
<keyword evidence="12 16" id="KW-0812">Transmembrane</keyword>
<dbReference type="InterPro" id="IPR013011">
    <property type="entry name" value="PTS_EIIB_2"/>
</dbReference>
<evidence type="ECO:0000259" key="17">
    <source>
        <dbReference type="PROSITE" id="PS51099"/>
    </source>
</evidence>
<dbReference type="InterPro" id="IPR029503">
    <property type="entry name" value="PTS_EIIB_mannitol"/>
</dbReference>
<dbReference type="Pfam" id="PF02378">
    <property type="entry name" value="PTS_EIIC"/>
    <property type="match status" value="1"/>
</dbReference>
<gene>
    <name evidence="19" type="ORF">J2S05_001387</name>
</gene>
<evidence type="ECO:0000256" key="14">
    <source>
        <dbReference type="ARBA" id="ARBA00023136"/>
    </source>
</evidence>
<feature type="transmembrane region" description="Helical" evidence="16">
    <location>
        <begin position="244"/>
        <end position="265"/>
    </location>
</feature>
<evidence type="ECO:0000256" key="11">
    <source>
        <dbReference type="ARBA" id="ARBA00022683"/>
    </source>
</evidence>
<feature type="transmembrane region" description="Helical" evidence="16">
    <location>
        <begin position="136"/>
        <end position="157"/>
    </location>
</feature>
<comment type="function">
    <text evidence="2">The phosphoenolpyruvate-dependent sugar phosphotransferase system (sugar PTS), a major carbohydrate active transport system, catalyzes the phosphorylation of incoming sugar substrates concomitantly with their translocation across the cell membrane. The enzyme II CmtAB PTS system is involved in D-mannitol transport.</text>
</comment>
<evidence type="ECO:0000256" key="8">
    <source>
        <dbReference type="ARBA" id="ARBA00022553"/>
    </source>
</evidence>
<evidence type="ECO:0000313" key="20">
    <source>
        <dbReference type="Proteomes" id="UP001225034"/>
    </source>
</evidence>
<evidence type="ECO:0000256" key="10">
    <source>
        <dbReference type="ARBA" id="ARBA00022679"/>
    </source>
</evidence>
<dbReference type="InterPro" id="IPR050893">
    <property type="entry name" value="Sugar_PTS"/>
</dbReference>
<dbReference type="PROSITE" id="PS51104">
    <property type="entry name" value="PTS_EIIC_TYPE_2"/>
    <property type="match status" value="1"/>
</dbReference>
<evidence type="ECO:0000256" key="13">
    <source>
        <dbReference type="ARBA" id="ARBA00022989"/>
    </source>
</evidence>
<dbReference type="InterPro" id="IPR004718">
    <property type="entry name" value="PTS_IIC_mtl"/>
</dbReference>
<evidence type="ECO:0000256" key="12">
    <source>
        <dbReference type="ARBA" id="ARBA00022692"/>
    </source>
</evidence>
<comment type="subcellular location">
    <subcellularLocation>
        <location evidence="3">Cell membrane</location>
        <topology evidence="3">Multi-pass membrane protein</topology>
    </subcellularLocation>
</comment>
<feature type="transmembrane region" description="Helical" evidence="16">
    <location>
        <begin position="216"/>
        <end position="237"/>
    </location>
</feature>
<dbReference type="PROSITE" id="PS51099">
    <property type="entry name" value="PTS_EIIB_TYPE_2"/>
    <property type="match status" value="2"/>
</dbReference>
<keyword evidence="13 16" id="KW-1133">Transmembrane helix</keyword>
<evidence type="ECO:0000256" key="6">
    <source>
        <dbReference type="ARBA" id="ARBA00022448"/>
    </source>
</evidence>
<evidence type="ECO:0000256" key="1">
    <source>
        <dbReference type="ARBA" id="ARBA00001655"/>
    </source>
</evidence>
<protein>
    <recommendedName>
        <fullName evidence="5">PTS system mannitol-specific EIICB component</fullName>
        <ecNumber evidence="4">2.7.1.197</ecNumber>
    </recommendedName>
    <alternativeName>
        <fullName evidence="15">EIICB-Mtl</fullName>
    </alternativeName>
</protein>
<keyword evidence="14 16" id="KW-0472">Membrane</keyword>
<organism evidence="19 20">
    <name type="scientific">Alkalicoccobacillus murimartini</name>
    <dbReference type="NCBI Taxonomy" id="171685"/>
    <lineage>
        <taxon>Bacteria</taxon>
        <taxon>Bacillati</taxon>
        <taxon>Bacillota</taxon>
        <taxon>Bacilli</taxon>
        <taxon>Bacillales</taxon>
        <taxon>Bacillaceae</taxon>
        <taxon>Alkalicoccobacillus</taxon>
    </lineage>
</organism>
<keyword evidence="6" id="KW-0813">Transport</keyword>
<keyword evidence="11" id="KW-0598">Phosphotransferase system</keyword>
<evidence type="ECO:0000256" key="16">
    <source>
        <dbReference type="SAM" id="Phobius"/>
    </source>
</evidence>
<dbReference type="EMBL" id="JAUSUA010000002">
    <property type="protein sequence ID" value="MDQ0206588.1"/>
    <property type="molecule type" value="Genomic_DNA"/>
</dbReference>
<dbReference type="InterPro" id="IPR013014">
    <property type="entry name" value="PTS_EIIC_2"/>
</dbReference>
<evidence type="ECO:0000256" key="5">
    <source>
        <dbReference type="ARBA" id="ARBA00021825"/>
    </source>
</evidence>
<evidence type="ECO:0000259" key="18">
    <source>
        <dbReference type="PROSITE" id="PS51104"/>
    </source>
</evidence>
<dbReference type="PANTHER" id="PTHR30181">
    <property type="entry name" value="MANNITOL PERMEASE IIC COMPONENT"/>
    <property type="match status" value="1"/>
</dbReference>
<dbReference type="Gene3D" id="3.40.50.2300">
    <property type="match status" value="2"/>
</dbReference>
<comment type="catalytic activity">
    <reaction evidence="1">
        <text>D-mannitol(out) + N(pros)-phospho-L-histidyl-[protein] = D-mannitol 1-phosphate(in) + L-histidyl-[protein]</text>
        <dbReference type="Rhea" id="RHEA:33363"/>
        <dbReference type="Rhea" id="RHEA-COMP:9745"/>
        <dbReference type="Rhea" id="RHEA-COMP:9746"/>
        <dbReference type="ChEBI" id="CHEBI:16899"/>
        <dbReference type="ChEBI" id="CHEBI:29979"/>
        <dbReference type="ChEBI" id="CHEBI:61381"/>
        <dbReference type="ChEBI" id="CHEBI:64837"/>
        <dbReference type="EC" id="2.7.1.197"/>
    </reaction>
</comment>
<sequence>MAEKTSIRSKVQKFGSNLSGMIMPNIGAFIAWGIITAINAFFGESLGIEFLGDMVEPMIFYLLPLLIAYTGGRMIHDFRGGVVGATAAMGVIAATDVPMFIGAMIMGPLGGYLIKKVDQALDGKVKQGFEMLVNNFSAGILAALLACFGSLGIAPLVSGLTYVMGVGADAIIGWGLLPLASIVIEPAKIMFLNNAINHGILTPLALNDYAETGKSIFYLLEANPGPGLGILLAFMIFGKGASKASAYGAGIIHFVGGIHEIYFPYVLMKPLMFIAVIFGGMTGVFMFTLFDVGLVSPASPGSIIPIMGLAAPGDHLGVLAGVLSAAAVSFVIGSIILKFDRKGEEDLADATSKMEAMKGKKSGVSSTLSGSGATSYANVNKIVFACDAGMGSSAMGASIMRDRVKKAGLDTEVINTSISNIPDDADLIITHKDLTDRAKAKKSNAIHVSVENFMNSPRYNEIVEDLQNGGSESSAPAAGGQKSKDEIKKVIFACDAGMGSSAMGASILKNKVKKADLDVAVSNTSISNIPEDADVVFTHKDLTDRAKQKQPAAEHISVENFMNSPKYDEFINRLK</sequence>
<dbReference type="Proteomes" id="UP001225034">
    <property type="component" value="Unassembled WGS sequence"/>
</dbReference>
<dbReference type="PANTHER" id="PTHR30181:SF2">
    <property type="entry name" value="PTS SYSTEM MANNITOL-SPECIFIC EIICBA COMPONENT"/>
    <property type="match status" value="1"/>
</dbReference>
<dbReference type="NCBIfam" id="TIGR00851">
    <property type="entry name" value="mtlA"/>
    <property type="match status" value="1"/>
</dbReference>
<comment type="caution">
    <text evidence="19">The sequence shown here is derived from an EMBL/GenBank/DDBJ whole genome shotgun (WGS) entry which is preliminary data.</text>
</comment>
<dbReference type="CDD" id="cd05567">
    <property type="entry name" value="PTS_IIB_mannitol"/>
    <property type="match status" value="2"/>
</dbReference>
<evidence type="ECO:0000256" key="3">
    <source>
        <dbReference type="ARBA" id="ARBA00004651"/>
    </source>
</evidence>
<feature type="domain" description="PTS EIIC type-2" evidence="18">
    <location>
        <begin position="14"/>
        <end position="344"/>
    </location>
</feature>
<keyword evidence="7" id="KW-1003">Cell membrane</keyword>
<feature type="transmembrane region" description="Helical" evidence="16">
    <location>
        <begin position="316"/>
        <end position="337"/>
    </location>
</feature>
<evidence type="ECO:0000256" key="2">
    <source>
        <dbReference type="ARBA" id="ARBA00002434"/>
    </source>
</evidence>
<evidence type="ECO:0000256" key="7">
    <source>
        <dbReference type="ARBA" id="ARBA00022475"/>
    </source>
</evidence>
<dbReference type="InterPro" id="IPR036095">
    <property type="entry name" value="PTS_EIIB-like_sf"/>
</dbReference>
<proteinExistence type="predicted"/>
<feature type="transmembrane region" description="Helical" evidence="16">
    <location>
        <begin position="54"/>
        <end position="70"/>
    </location>
</feature>
<feature type="domain" description="PTS EIIB type-2" evidence="17">
    <location>
        <begin position="380"/>
        <end position="474"/>
    </location>
</feature>
<reference evidence="19 20" key="1">
    <citation type="submission" date="2023-07" db="EMBL/GenBank/DDBJ databases">
        <title>Genomic Encyclopedia of Type Strains, Phase IV (KMG-IV): sequencing the most valuable type-strain genomes for metagenomic binning, comparative biology and taxonomic classification.</title>
        <authorList>
            <person name="Goeker M."/>
        </authorList>
    </citation>
    <scope>NUCLEOTIDE SEQUENCE [LARGE SCALE GENOMIC DNA]</scope>
    <source>
        <strain evidence="19 20">DSM 19154</strain>
    </source>
</reference>
<feature type="transmembrane region" description="Helical" evidence="16">
    <location>
        <begin position="21"/>
        <end position="42"/>
    </location>
</feature>
<feature type="transmembrane region" description="Helical" evidence="16">
    <location>
        <begin position="162"/>
        <end position="184"/>
    </location>
</feature>
<evidence type="ECO:0000313" key="19">
    <source>
        <dbReference type="EMBL" id="MDQ0206588.1"/>
    </source>
</evidence>
<evidence type="ECO:0000256" key="9">
    <source>
        <dbReference type="ARBA" id="ARBA00022597"/>
    </source>
</evidence>
<keyword evidence="9" id="KW-0762">Sugar transport</keyword>
<accession>A0ABT9YFG0</accession>
<dbReference type="NCBIfam" id="NF011663">
    <property type="entry name" value="PRK15083.1"/>
    <property type="match status" value="1"/>
</dbReference>
<feature type="transmembrane region" description="Helical" evidence="16">
    <location>
        <begin position="271"/>
        <end position="295"/>
    </location>
</feature>
<dbReference type="EC" id="2.7.1.197" evidence="4"/>
<evidence type="ECO:0000256" key="15">
    <source>
        <dbReference type="ARBA" id="ARBA00033349"/>
    </source>
</evidence>
<dbReference type="SUPFAM" id="SSF52794">
    <property type="entry name" value="PTS system IIB component-like"/>
    <property type="match status" value="2"/>
</dbReference>
<name>A0ABT9YFG0_9BACI</name>
<keyword evidence="20" id="KW-1185">Reference proteome</keyword>